<dbReference type="PIRSF" id="PIRSF016020">
    <property type="entry name" value="PHexose_mutarotase"/>
    <property type="match status" value="1"/>
</dbReference>
<protein>
    <recommendedName>
        <fullName evidence="3 5">glucose-6-phosphate 1-epimerase</fullName>
        <ecNumber evidence="3 5">5.1.3.15</ecNumber>
    </recommendedName>
</protein>
<evidence type="ECO:0000256" key="6">
    <source>
        <dbReference type="PIRSR" id="PIRSR016020-1"/>
    </source>
</evidence>
<feature type="binding site" evidence="7">
    <location>
        <position position="72"/>
    </location>
    <ligand>
        <name>substrate</name>
    </ligand>
</feature>
<feature type="binding site" evidence="7">
    <location>
        <position position="53"/>
    </location>
    <ligand>
        <name>substrate</name>
    </ligand>
</feature>
<dbReference type="PANTHER" id="PTHR11122">
    <property type="entry name" value="APOSPORY-ASSOCIATED PROTEIN C-RELATED"/>
    <property type="match status" value="1"/>
</dbReference>
<feature type="active site" evidence="6">
    <location>
        <position position="274"/>
    </location>
</feature>
<dbReference type="InterPro" id="IPR011013">
    <property type="entry name" value="Gal_mutarotase_sf_dom"/>
</dbReference>
<sequence>MSNDPILIKHTASGASAKVLPFGATIISFLNSKGHETLFLSSLAKTDGSKATRGGIPLVFPQFGQPNKDMPQHGFLRNNYWKCGDFFDHDEEAGIDFTLALGDVVNARGEGVWKDGGTVDCSIVLSIKVTANSLTTVLTIKNTGENIFDFQTLFHTYFKIYGSKALDKIVCNITGLAGYHIYDQVRKEERVQSEEPLFVDSELDCIFTAPDGKPSLDVLICTGDDGSKVSVQASAYVDGEAVAVSAVVWNPFIEKSKRMGDYADSEYHDMICVEPGVLRTGQKLLSGKKIGFLQKITTL</sequence>
<dbReference type="GO" id="GO:0005975">
    <property type="term" value="P:carbohydrate metabolic process"/>
    <property type="evidence" value="ECO:0007669"/>
    <property type="project" value="InterPro"/>
</dbReference>
<gene>
    <name evidence="8" type="ORF">CHYS00102_LOCUS29201</name>
</gene>
<dbReference type="Gene3D" id="2.70.98.10">
    <property type="match status" value="1"/>
</dbReference>
<comment type="similarity">
    <text evidence="2 5">Belongs to the glucose-6-phosphate 1-epimerase family.</text>
</comment>
<reference evidence="8" key="1">
    <citation type="submission" date="2021-01" db="EMBL/GenBank/DDBJ databases">
        <authorList>
            <person name="Corre E."/>
            <person name="Pelletier E."/>
            <person name="Niang G."/>
            <person name="Scheremetjew M."/>
            <person name="Finn R."/>
            <person name="Kale V."/>
            <person name="Holt S."/>
            <person name="Cochrane G."/>
            <person name="Meng A."/>
            <person name="Brown T."/>
            <person name="Cohen L."/>
        </authorList>
    </citation>
    <scope>NUCLEOTIDE SEQUENCE</scope>
    <source>
        <strain evidence="8">308</strain>
    </source>
</reference>
<proteinExistence type="inferred from homology"/>
<name>A0A7S1G0X4_9STRA</name>
<dbReference type="GO" id="GO:0005737">
    <property type="term" value="C:cytoplasm"/>
    <property type="evidence" value="ECO:0007669"/>
    <property type="project" value="TreeGrafter"/>
</dbReference>
<dbReference type="GO" id="GO:0047938">
    <property type="term" value="F:glucose-6-phosphate 1-epimerase activity"/>
    <property type="evidence" value="ECO:0007669"/>
    <property type="project" value="UniProtKB-UniRule"/>
</dbReference>
<evidence type="ECO:0000256" key="1">
    <source>
        <dbReference type="ARBA" id="ARBA00001096"/>
    </source>
</evidence>
<dbReference type="InterPro" id="IPR008183">
    <property type="entry name" value="Aldose_1/G6P_1-epimerase"/>
</dbReference>
<keyword evidence="4 5" id="KW-0413">Isomerase</keyword>
<evidence type="ECO:0000256" key="5">
    <source>
        <dbReference type="PIRNR" id="PIRNR016020"/>
    </source>
</evidence>
<evidence type="ECO:0000256" key="4">
    <source>
        <dbReference type="ARBA" id="ARBA00023235"/>
    </source>
</evidence>
<comment type="catalytic activity">
    <reaction evidence="1">
        <text>alpha-D-glucose 6-phosphate = beta-D-glucose 6-phosphate</text>
        <dbReference type="Rhea" id="RHEA:16249"/>
        <dbReference type="ChEBI" id="CHEBI:58225"/>
        <dbReference type="ChEBI" id="CHEBI:58247"/>
        <dbReference type="EC" id="5.1.3.15"/>
    </reaction>
</comment>
<dbReference type="InterPro" id="IPR014718">
    <property type="entry name" value="GH-type_carb-bd"/>
</dbReference>
<dbReference type="PANTHER" id="PTHR11122:SF13">
    <property type="entry name" value="GLUCOSE-6-PHOSPHATE 1-EPIMERASE"/>
    <property type="match status" value="1"/>
</dbReference>
<dbReference type="GO" id="GO:0030246">
    <property type="term" value="F:carbohydrate binding"/>
    <property type="evidence" value="ECO:0007669"/>
    <property type="project" value="UniProtKB-UniRule"/>
</dbReference>
<dbReference type="SUPFAM" id="SSF74650">
    <property type="entry name" value="Galactose mutarotase-like"/>
    <property type="match status" value="1"/>
</dbReference>
<feature type="active site" evidence="6">
    <location>
        <position position="155"/>
    </location>
</feature>
<dbReference type="EC" id="5.1.3.15" evidence="3 5"/>
<dbReference type="EMBL" id="HBFR01039939">
    <property type="protein sequence ID" value="CAD8901982.1"/>
    <property type="molecule type" value="Transcribed_RNA"/>
</dbReference>
<evidence type="ECO:0000256" key="7">
    <source>
        <dbReference type="PIRSR" id="PIRSR016020-2"/>
    </source>
</evidence>
<dbReference type="Pfam" id="PF01263">
    <property type="entry name" value="Aldose_epim"/>
    <property type="match status" value="1"/>
</dbReference>
<feature type="binding site" evidence="7">
    <location>
        <position position="77"/>
    </location>
    <ligand>
        <name>substrate</name>
    </ligand>
</feature>
<dbReference type="InterPro" id="IPR025532">
    <property type="entry name" value="G6P_1-epimerase"/>
</dbReference>
<accession>A0A7S1G0X4</accession>
<evidence type="ECO:0000256" key="3">
    <source>
        <dbReference type="ARBA" id="ARBA00012083"/>
    </source>
</evidence>
<evidence type="ECO:0000313" key="8">
    <source>
        <dbReference type="EMBL" id="CAD8901982.1"/>
    </source>
</evidence>
<dbReference type="AlphaFoldDB" id="A0A7S1G0X4"/>
<organism evidence="8">
    <name type="scientific">Corethron hystrix</name>
    <dbReference type="NCBI Taxonomy" id="216773"/>
    <lineage>
        <taxon>Eukaryota</taxon>
        <taxon>Sar</taxon>
        <taxon>Stramenopiles</taxon>
        <taxon>Ochrophyta</taxon>
        <taxon>Bacillariophyta</taxon>
        <taxon>Coscinodiscophyceae</taxon>
        <taxon>Corethrophycidae</taxon>
        <taxon>Corethrales</taxon>
        <taxon>Corethraceae</taxon>
        <taxon>Corethron</taxon>
    </lineage>
</organism>
<evidence type="ECO:0000256" key="2">
    <source>
        <dbReference type="ARBA" id="ARBA00005866"/>
    </source>
</evidence>